<proteinExistence type="predicted"/>
<organism evidence="1">
    <name type="scientific">Klebsiella phage vB_Kpn2-P2</name>
    <dbReference type="NCBI Taxonomy" id="3230849"/>
    <lineage>
        <taxon>Viruses</taxon>
    </lineage>
</organism>
<name>A0AAU8EGG0_9VIRU</name>
<reference evidence="1" key="1">
    <citation type="submission" date="2024-05" db="EMBL/GenBank/DDBJ databases">
        <authorList>
            <person name="Ferriol-Gonzalez C."/>
            <person name="Concha-Eloko R."/>
            <person name="Bernabeu-Gimeno M."/>
            <person name="Fernandez-Cuenca F."/>
            <person name="Canada-Garcia J.E."/>
            <person name="Garcia-Cobos S."/>
            <person name="Sanjuan R."/>
            <person name="Domingo-Calap P."/>
        </authorList>
    </citation>
    <scope>NUCLEOTIDE SEQUENCE</scope>
</reference>
<protein>
    <submittedName>
        <fullName evidence="1">Uncharacterized protein</fullName>
    </submittedName>
</protein>
<dbReference type="EMBL" id="PP848851">
    <property type="protein sequence ID" value="XCG96875.1"/>
    <property type="molecule type" value="Genomic_DNA"/>
</dbReference>
<accession>A0AAU8EGG0</accession>
<evidence type="ECO:0000313" key="1">
    <source>
        <dbReference type="EMBL" id="XCG96875.1"/>
    </source>
</evidence>
<sequence>MMSMSIVGKKIDGWIFNKWPGMPVVGPMRCNTCGKRLNSEPITYCYRHSAELCTNEFQCPDCGKDEPHWMQLQAEIDAADKARWEDLARTDHTVILQRIKDAFYEGYESPKFERQYEEVTSADEEWENSEAKEVYDTLAKLWSEQ</sequence>
<gene>
    <name evidence="1" type="ORF">vBKpn2P2_27</name>
</gene>